<dbReference type="AlphaFoldDB" id="A0A6I6FSY0"/>
<dbReference type="Proteomes" id="UP000422572">
    <property type="component" value="Chromosome"/>
</dbReference>
<reference evidence="1 2" key="1">
    <citation type="submission" date="2018-12" db="EMBL/GenBank/DDBJ databases">
        <title>Complete genome sequence of Streptomyces ficellus NRRL8067, the producer of ficellomycin, feldamycin and nojirimycin.</title>
        <authorList>
            <person name="Zhang H."/>
            <person name="Yue R."/>
            <person name="Liu Y."/>
            <person name="Li M."/>
            <person name="Mu H."/>
            <person name="Zhang J."/>
        </authorList>
    </citation>
    <scope>NUCLEOTIDE SEQUENCE [LARGE SCALE GENOMIC DNA]</scope>
    <source>
        <strain evidence="1 2">NRRL 8067</strain>
    </source>
</reference>
<gene>
    <name evidence="1" type="ORF">EIZ62_23335</name>
</gene>
<dbReference type="EMBL" id="CP034279">
    <property type="protein sequence ID" value="QGV80848.1"/>
    <property type="molecule type" value="Genomic_DNA"/>
</dbReference>
<keyword evidence="2" id="KW-1185">Reference proteome</keyword>
<protein>
    <submittedName>
        <fullName evidence="1">Uncharacterized protein</fullName>
    </submittedName>
</protein>
<evidence type="ECO:0000313" key="1">
    <source>
        <dbReference type="EMBL" id="QGV80848.1"/>
    </source>
</evidence>
<organism evidence="1 2">
    <name type="scientific">Streptomyces ficellus</name>
    <dbReference type="NCBI Taxonomy" id="1977088"/>
    <lineage>
        <taxon>Bacteria</taxon>
        <taxon>Bacillati</taxon>
        <taxon>Actinomycetota</taxon>
        <taxon>Actinomycetes</taxon>
        <taxon>Kitasatosporales</taxon>
        <taxon>Streptomycetaceae</taxon>
        <taxon>Streptomyces</taxon>
    </lineage>
</organism>
<sequence>MARTQSTCGARTKHGGRCQRLAMVGASRCNLHRGDWATYTIERDRQRQREQERARARKRPKR</sequence>
<name>A0A6I6FSY0_9ACTN</name>
<dbReference type="KEGG" id="sfic:EIZ62_23335"/>
<dbReference type="RefSeq" id="WP_156694614.1">
    <property type="nucleotide sequence ID" value="NZ_CP034279.1"/>
</dbReference>
<evidence type="ECO:0000313" key="2">
    <source>
        <dbReference type="Proteomes" id="UP000422572"/>
    </source>
</evidence>
<dbReference type="OrthoDB" id="4320921at2"/>
<proteinExistence type="predicted"/>
<accession>A0A6I6FSY0</accession>